<reference evidence="2 3" key="1">
    <citation type="journal article" date="2020" name="Biotechnol. Biofuels">
        <title>New insights from the biogas microbiome by comprehensive genome-resolved metagenomics of nearly 1600 species originating from multiple anaerobic digesters.</title>
        <authorList>
            <person name="Campanaro S."/>
            <person name="Treu L."/>
            <person name="Rodriguez-R L.M."/>
            <person name="Kovalovszki A."/>
            <person name="Ziels R.M."/>
            <person name="Maus I."/>
            <person name="Zhu X."/>
            <person name="Kougias P.G."/>
            <person name="Basile A."/>
            <person name="Luo G."/>
            <person name="Schluter A."/>
            <person name="Konstantinidis K.T."/>
            <person name="Angelidaki I."/>
        </authorList>
    </citation>
    <scope>NUCLEOTIDE SEQUENCE [LARGE SCALE GENOMIC DNA]</scope>
    <source>
        <strain evidence="2">AS27yjCOA_65</strain>
    </source>
</reference>
<feature type="domain" description="Glycosyltransferase 2-like" evidence="1">
    <location>
        <begin position="5"/>
        <end position="119"/>
    </location>
</feature>
<evidence type="ECO:0000259" key="1">
    <source>
        <dbReference type="Pfam" id="PF00535"/>
    </source>
</evidence>
<dbReference type="InterPro" id="IPR050256">
    <property type="entry name" value="Glycosyltransferase_2"/>
</dbReference>
<organism evidence="2 3">
    <name type="scientific">SAR324 cluster bacterium</name>
    <dbReference type="NCBI Taxonomy" id="2024889"/>
    <lineage>
        <taxon>Bacteria</taxon>
        <taxon>Deltaproteobacteria</taxon>
        <taxon>SAR324 cluster</taxon>
    </lineage>
</organism>
<dbReference type="Proteomes" id="UP000524246">
    <property type="component" value="Unassembled WGS sequence"/>
</dbReference>
<sequence length="130" mass="14337">MRVAIVIPCYKVKDQILDVLMRIGNEVNQIFVVDDCCPQGSGRYVDAECNDPRVTVIFHSKNQGVGGAMVTGYRAALDSGADIIVKMDGDGQMDPHLIKFMIAPILSGRADYVKGNRFFELETLSQMPIL</sequence>
<dbReference type="Pfam" id="PF00535">
    <property type="entry name" value="Glycos_transf_2"/>
    <property type="match status" value="1"/>
</dbReference>
<gene>
    <name evidence="2" type="ORF">GYA55_02560</name>
</gene>
<name>A0A7X9FPQ0_9DELT</name>
<dbReference type="GO" id="GO:0016740">
    <property type="term" value="F:transferase activity"/>
    <property type="evidence" value="ECO:0007669"/>
    <property type="project" value="UniProtKB-KW"/>
</dbReference>
<proteinExistence type="predicted"/>
<dbReference type="Gene3D" id="3.90.550.10">
    <property type="entry name" value="Spore Coat Polysaccharide Biosynthesis Protein SpsA, Chain A"/>
    <property type="match status" value="1"/>
</dbReference>
<dbReference type="CDD" id="cd04179">
    <property type="entry name" value="DPM_DPG-synthase_like"/>
    <property type="match status" value="1"/>
</dbReference>
<dbReference type="InterPro" id="IPR001173">
    <property type="entry name" value="Glyco_trans_2-like"/>
</dbReference>
<evidence type="ECO:0000313" key="3">
    <source>
        <dbReference type="Proteomes" id="UP000524246"/>
    </source>
</evidence>
<dbReference type="PANTHER" id="PTHR48090">
    <property type="entry name" value="UNDECAPRENYL-PHOSPHATE 4-DEOXY-4-FORMAMIDO-L-ARABINOSE TRANSFERASE-RELATED"/>
    <property type="match status" value="1"/>
</dbReference>
<dbReference type="EMBL" id="JAAZON010000103">
    <property type="protein sequence ID" value="NMC62030.1"/>
    <property type="molecule type" value="Genomic_DNA"/>
</dbReference>
<comment type="caution">
    <text evidence="2">The sequence shown here is derived from an EMBL/GenBank/DDBJ whole genome shotgun (WGS) entry which is preliminary data.</text>
</comment>
<feature type="non-terminal residue" evidence="2">
    <location>
        <position position="130"/>
    </location>
</feature>
<protein>
    <submittedName>
        <fullName evidence="2">Glycosyltransferase family 2 protein</fullName>
    </submittedName>
</protein>
<dbReference type="SUPFAM" id="SSF53448">
    <property type="entry name" value="Nucleotide-diphospho-sugar transferases"/>
    <property type="match status" value="1"/>
</dbReference>
<dbReference type="AlphaFoldDB" id="A0A7X9FPQ0"/>
<dbReference type="PANTHER" id="PTHR48090:SF7">
    <property type="entry name" value="RFBJ PROTEIN"/>
    <property type="match status" value="1"/>
</dbReference>
<keyword evidence="2" id="KW-0808">Transferase</keyword>
<accession>A0A7X9FPQ0</accession>
<dbReference type="InterPro" id="IPR029044">
    <property type="entry name" value="Nucleotide-diphossugar_trans"/>
</dbReference>
<evidence type="ECO:0000313" key="2">
    <source>
        <dbReference type="EMBL" id="NMC62030.1"/>
    </source>
</evidence>